<protein>
    <recommendedName>
        <fullName evidence="2">PPM-type phosphatase domain-containing protein</fullName>
    </recommendedName>
</protein>
<dbReference type="SUPFAM" id="SSF81606">
    <property type="entry name" value="PP2C-like"/>
    <property type="match status" value="1"/>
</dbReference>
<dbReference type="Gene3D" id="3.60.40.10">
    <property type="entry name" value="PPM-type phosphatase domain"/>
    <property type="match status" value="1"/>
</dbReference>
<dbReference type="GO" id="GO:0016791">
    <property type="term" value="F:phosphatase activity"/>
    <property type="evidence" value="ECO:0007669"/>
    <property type="project" value="TreeGrafter"/>
</dbReference>
<keyword evidence="1" id="KW-0378">Hydrolase</keyword>
<dbReference type="AlphaFoldDB" id="A0A918DSP2"/>
<dbReference type="EMBL" id="BMMS01000001">
    <property type="protein sequence ID" value="GGO80760.1"/>
    <property type="molecule type" value="Genomic_DNA"/>
</dbReference>
<dbReference type="PANTHER" id="PTHR43156">
    <property type="entry name" value="STAGE II SPORULATION PROTEIN E-RELATED"/>
    <property type="match status" value="1"/>
</dbReference>
<evidence type="ECO:0000259" key="2">
    <source>
        <dbReference type="SMART" id="SM00331"/>
    </source>
</evidence>
<dbReference type="RefSeq" id="WP_229698072.1">
    <property type="nucleotide sequence ID" value="NZ_BMMS01000001.1"/>
</dbReference>
<comment type="caution">
    <text evidence="3">The sequence shown here is derived from an EMBL/GenBank/DDBJ whole genome shotgun (WGS) entry which is preliminary data.</text>
</comment>
<dbReference type="Pfam" id="PF07228">
    <property type="entry name" value="SpoIIE"/>
    <property type="match status" value="1"/>
</dbReference>
<reference evidence="3" key="2">
    <citation type="submission" date="2020-09" db="EMBL/GenBank/DDBJ databases">
        <authorList>
            <person name="Sun Q."/>
            <person name="Zhou Y."/>
        </authorList>
    </citation>
    <scope>NUCLEOTIDE SEQUENCE</scope>
    <source>
        <strain evidence="3">CGMCC 4.7201</strain>
    </source>
</reference>
<dbReference type="InterPro" id="IPR029016">
    <property type="entry name" value="GAF-like_dom_sf"/>
</dbReference>
<gene>
    <name evidence="3" type="ORF">GCM10012280_03430</name>
</gene>
<evidence type="ECO:0000313" key="4">
    <source>
        <dbReference type="Proteomes" id="UP000641932"/>
    </source>
</evidence>
<keyword evidence="4" id="KW-1185">Reference proteome</keyword>
<proteinExistence type="predicted"/>
<dbReference type="Gene3D" id="3.30.565.10">
    <property type="entry name" value="Histidine kinase-like ATPase, C-terminal domain"/>
    <property type="match status" value="1"/>
</dbReference>
<dbReference type="CDD" id="cd16936">
    <property type="entry name" value="HATPase_RsbW-like"/>
    <property type="match status" value="1"/>
</dbReference>
<dbReference type="FunFam" id="3.60.40.10:FF:000034">
    <property type="entry name" value="PAS domain S-box protein"/>
    <property type="match status" value="1"/>
</dbReference>
<dbReference type="SMART" id="SM00331">
    <property type="entry name" value="PP2C_SIG"/>
    <property type="match status" value="1"/>
</dbReference>
<evidence type="ECO:0000256" key="1">
    <source>
        <dbReference type="ARBA" id="ARBA00022801"/>
    </source>
</evidence>
<dbReference type="Gene3D" id="3.30.450.40">
    <property type="match status" value="1"/>
</dbReference>
<evidence type="ECO:0000313" key="3">
    <source>
        <dbReference type="EMBL" id="GGO80760.1"/>
    </source>
</evidence>
<organism evidence="3 4">
    <name type="scientific">Wenjunlia tyrosinilytica</name>
    <dbReference type="NCBI Taxonomy" id="1544741"/>
    <lineage>
        <taxon>Bacteria</taxon>
        <taxon>Bacillati</taxon>
        <taxon>Actinomycetota</taxon>
        <taxon>Actinomycetes</taxon>
        <taxon>Kitasatosporales</taxon>
        <taxon>Streptomycetaceae</taxon>
        <taxon>Wenjunlia</taxon>
    </lineage>
</organism>
<dbReference type="InterPro" id="IPR001932">
    <property type="entry name" value="PPM-type_phosphatase-like_dom"/>
</dbReference>
<dbReference type="InterPro" id="IPR036890">
    <property type="entry name" value="HATPase_C_sf"/>
</dbReference>
<feature type="domain" description="PPM-type phosphatase" evidence="2">
    <location>
        <begin position="379"/>
        <end position="604"/>
    </location>
</feature>
<dbReference type="Proteomes" id="UP000641932">
    <property type="component" value="Unassembled WGS sequence"/>
</dbReference>
<accession>A0A918DSP2</accession>
<dbReference type="SUPFAM" id="SSF55781">
    <property type="entry name" value="GAF domain-like"/>
    <property type="match status" value="1"/>
</dbReference>
<reference evidence="3" key="1">
    <citation type="journal article" date="2014" name="Int. J. Syst. Evol. Microbiol.">
        <title>Complete genome sequence of Corynebacterium casei LMG S-19264T (=DSM 44701T), isolated from a smear-ripened cheese.</title>
        <authorList>
            <consortium name="US DOE Joint Genome Institute (JGI-PGF)"/>
            <person name="Walter F."/>
            <person name="Albersmeier A."/>
            <person name="Kalinowski J."/>
            <person name="Ruckert C."/>
        </authorList>
    </citation>
    <scope>NUCLEOTIDE SEQUENCE</scope>
    <source>
        <strain evidence="3">CGMCC 4.7201</strain>
    </source>
</reference>
<sequence>MGSPPPPREYLSRTSLPGNQLASSAARRFVRAVLAEWAAQGAPAVSAVTERFVDDAVLLASELVTAAVMRTGTTVDLVCRWEWHNGPTGLVVDVAGHHASPESAESPDHAEPYGHDDTGPGLRLVRALADSWGVTYRRCSKSVWFRLDTRGAVTSSGAHGGGAGDGEGGGQELRVARILSPVPPRTRNCGSQWVNQGSLSFLAEASDLLAGQLDEDMIASLAAQMLVPRLADWCAVWLTGDSDGMRLSRVWHTDEERNDTLRLVLEKDPPSRPALGPATGLLRPEGFPWPWPSNPEGFDPGGYALACPLVNGGRCHGLLVIGRAGLLRLPDEAVRLVEDLSRRVAMAVGTARRYSREAMISRVLQLGLAPAAVTRIPGVETAVVYEPTGEGFHVGGDFYDLFPVGDGRWCFALGDVCGNGPEAAAVTGLARHVVRLLAREGYGVAGVLDRLNRSLVEESAENGLGGEGPRFLSLLYGELVPSRDSGAMCTLASAGHPLPLLLRGDGAVEPVAAPQMLLGITEEAQYAAETFELAAGDTLLCVTDGVTERRHGDRQLDDDDGLHALLGACAGLDAQAVAERIRQEVHAFDADPLSDDLAVMVLQAVPTS</sequence>
<dbReference type="InterPro" id="IPR052016">
    <property type="entry name" value="Bact_Sigma-Reg"/>
</dbReference>
<dbReference type="InterPro" id="IPR036457">
    <property type="entry name" value="PPM-type-like_dom_sf"/>
</dbReference>
<dbReference type="PANTHER" id="PTHR43156:SF2">
    <property type="entry name" value="STAGE II SPORULATION PROTEIN E"/>
    <property type="match status" value="1"/>
</dbReference>
<name>A0A918DSP2_9ACTN</name>